<protein>
    <recommendedName>
        <fullName evidence="3">Flavodoxin domain-containing protein</fullName>
    </recommendedName>
</protein>
<dbReference type="EMBL" id="JBHDLJ010000002">
    <property type="protein sequence ID" value="MFB0833777.1"/>
    <property type="molecule type" value="Genomic_DNA"/>
</dbReference>
<dbReference type="SUPFAM" id="SSF52218">
    <property type="entry name" value="Flavoproteins"/>
    <property type="match status" value="1"/>
</dbReference>
<reference evidence="1 2" key="1">
    <citation type="submission" date="2024-09" db="EMBL/GenBank/DDBJ databases">
        <authorList>
            <person name="Salinas-Garcia M.A."/>
            <person name="Prieme A."/>
        </authorList>
    </citation>
    <scope>NUCLEOTIDE SEQUENCE [LARGE SCALE GENOMIC DNA]</scope>
    <source>
        <strain evidence="1 2">DSM 21081</strain>
    </source>
</reference>
<organism evidence="1 2">
    <name type="scientific">Arthrobacter halodurans</name>
    <dbReference type="NCBI Taxonomy" id="516699"/>
    <lineage>
        <taxon>Bacteria</taxon>
        <taxon>Bacillati</taxon>
        <taxon>Actinomycetota</taxon>
        <taxon>Actinomycetes</taxon>
        <taxon>Micrococcales</taxon>
        <taxon>Micrococcaceae</taxon>
        <taxon>Arthrobacter</taxon>
    </lineage>
</organism>
<evidence type="ECO:0000313" key="2">
    <source>
        <dbReference type="Proteomes" id="UP001575652"/>
    </source>
</evidence>
<dbReference type="RefSeq" id="WP_373970939.1">
    <property type="nucleotide sequence ID" value="NZ_JBHDLJ010000002.1"/>
</dbReference>
<evidence type="ECO:0000313" key="1">
    <source>
        <dbReference type="EMBL" id="MFB0833777.1"/>
    </source>
</evidence>
<dbReference type="Proteomes" id="UP001575652">
    <property type="component" value="Unassembled WGS sequence"/>
</dbReference>
<dbReference type="InterPro" id="IPR029039">
    <property type="entry name" value="Flavoprotein-like_sf"/>
</dbReference>
<sequence>MTVVSIVYHRHHRATREYAQLLADRLHVTGHAPQLVAVSEASPHEVVYSGALVLLSPVMFGRIHGAALARIIAGVRPTAVLVVGDARLRGRVSRLFSAEQLRNITVFSAAGRDPQVSEVVPVADWVSGLPGAPTGPLDDR</sequence>
<keyword evidence="2" id="KW-1185">Reference proteome</keyword>
<gene>
    <name evidence="1" type="ORF">ACETWP_04185</name>
</gene>
<comment type="caution">
    <text evidence="1">The sequence shown here is derived from an EMBL/GenBank/DDBJ whole genome shotgun (WGS) entry which is preliminary data.</text>
</comment>
<name>A0ABV4UKB4_9MICC</name>
<evidence type="ECO:0008006" key="3">
    <source>
        <dbReference type="Google" id="ProtNLM"/>
    </source>
</evidence>
<dbReference type="Gene3D" id="3.40.50.360">
    <property type="match status" value="1"/>
</dbReference>
<accession>A0ABV4UKB4</accession>
<proteinExistence type="predicted"/>